<dbReference type="SMART" id="SM00324">
    <property type="entry name" value="RhoGAP"/>
    <property type="match status" value="1"/>
</dbReference>
<dbReference type="STRING" id="1884261.A0A5C3QUR6"/>
<feature type="domain" description="Rho-GAP" evidence="5">
    <location>
        <begin position="488"/>
        <end position="688"/>
    </location>
</feature>
<feature type="coiled-coil region" evidence="3">
    <location>
        <begin position="202"/>
        <end position="261"/>
    </location>
</feature>
<gene>
    <name evidence="7" type="ORF">BDV98DRAFT_601543</name>
</gene>
<evidence type="ECO:0008006" key="9">
    <source>
        <dbReference type="Google" id="ProtNLM"/>
    </source>
</evidence>
<dbReference type="PROSITE" id="PS50238">
    <property type="entry name" value="RHOGAP"/>
    <property type="match status" value="1"/>
</dbReference>
<dbReference type="Gene3D" id="1.20.1270.60">
    <property type="entry name" value="Arfaptin homology (AH) domain/BAR domain"/>
    <property type="match status" value="1"/>
</dbReference>
<dbReference type="Pfam" id="PF00611">
    <property type="entry name" value="FCH"/>
    <property type="match status" value="1"/>
</dbReference>
<dbReference type="GO" id="GO:0005737">
    <property type="term" value="C:cytoplasm"/>
    <property type="evidence" value="ECO:0007669"/>
    <property type="project" value="TreeGrafter"/>
</dbReference>
<dbReference type="SMART" id="SM00055">
    <property type="entry name" value="FCH"/>
    <property type="match status" value="1"/>
</dbReference>
<evidence type="ECO:0000259" key="5">
    <source>
        <dbReference type="PROSITE" id="PS50238"/>
    </source>
</evidence>
<dbReference type="PANTHER" id="PTHR23176">
    <property type="entry name" value="RHO/RAC/CDC GTPASE-ACTIVATING PROTEIN"/>
    <property type="match status" value="1"/>
</dbReference>
<dbReference type="InterPro" id="IPR000198">
    <property type="entry name" value="RhoGAP_dom"/>
</dbReference>
<dbReference type="InterPro" id="IPR050729">
    <property type="entry name" value="Rho-GAP"/>
</dbReference>
<dbReference type="GO" id="GO:0007165">
    <property type="term" value="P:signal transduction"/>
    <property type="evidence" value="ECO:0007669"/>
    <property type="project" value="InterPro"/>
</dbReference>
<evidence type="ECO:0000256" key="2">
    <source>
        <dbReference type="PROSITE-ProRule" id="PRU01077"/>
    </source>
</evidence>
<evidence type="ECO:0000313" key="7">
    <source>
        <dbReference type="EMBL" id="TFL05127.1"/>
    </source>
</evidence>
<accession>A0A5C3QUR6</accession>
<dbReference type="InterPro" id="IPR001060">
    <property type="entry name" value="FCH_dom"/>
</dbReference>
<feature type="compositionally biased region" description="Basic and acidic residues" evidence="4">
    <location>
        <begin position="14"/>
        <end position="24"/>
    </location>
</feature>
<dbReference type="SUPFAM" id="SSF103657">
    <property type="entry name" value="BAR/IMD domain-like"/>
    <property type="match status" value="1"/>
</dbReference>
<organism evidence="7 8">
    <name type="scientific">Pterulicium gracile</name>
    <dbReference type="NCBI Taxonomy" id="1884261"/>
    <lineage>
        <taxon>Eukaryota</taxon>
        <taxon>Fungi</taxon>
        <taxon>Dikarya</taxon>
        <taxon>Basidiomycota</taxon>
        <taxon>Agaricomycotina</taxon>
        <taxon>Agaricomycetes</taxon>
        <taxon>Agaricomycetidae</taxon>
        <taxon>Agaricales</taxon>
        <taxon>Pleurotineae</taxon>
        <taxon>Pterulaceae</taxon>
        <taxon>Pterulicium</taxon>
    </lineage>
</organism>
<feature type="region of interest" description="Disordered" evidence="4">
    <location>
        <begin position="1"/>
        <end position="28"/>
    </location>
</feature>
<evidence type="ECO:0000313" key="8">
    <source>
        <dbReference type="Proteomes" id="UP000305067"/>
    </source>
</evidence>
<keyword evidence="8" id="KW-1185">Reference proteome</keyword>
<dbReference type="SUPFAM" id="SSF48350">
    <property type="entry name" value="GTPase activation domain, GAP"/>
    <property type="match status" value="1"/>
</dbReference>
<evidence type="ECO:0000259" key="6">
    <source>
        <dbReference type="PROSITE" id="PS51741"/>
    </source>
</evidence>
<protein>
    <recommendedName>
        <fullName evidence="9">GTPase activating protein</fullName>
    </recommendedName>
</protein>
<feature type="region of interest" description="Disordered" evidence="4">
    <location>
        <begin position="452"/>
        <end position="488"/>
    </location>
</feature>
<dbReference type="InterPro" id="IPR008936">
    <property type="entry name" value="Rho_GTPase_activation_prot"/>
</dbReference>
<dbReference type="InterPro" id="IPR027267">
    <property type="entry name" value="AH/BAR_dom_sf"/>
</dbReference>
<sequence>MAMAEEDYSPARWEGTHQHPHGSEDFTNMNGTTAYARAMRSMDGAPDAHSPLGSTSPPMQHSPPLRSSADTYMDEEGESSMIGSSDMKDTASTVMSDPNSLVDGNFDEAVLRSLCELDCGVLLLLDRIKQGMASCREASAFFKRRALIEDEYGKTMQKTARAAADMYGQSDGKAGTFVNAWKGTLKIHDTMGDNRLRFANRLNEMGEELASLAKEVDKNRKQSKELAARYERALQESEMIVEKNKNRLDSTTEELERILLQKEGESLRDNALQGRSPGGGAAGKRVIGKAVAKGGMLLKGKNPGNLQRQEEDIRARMSVASDAYRKSVLETQSMRQEYFNFQLPRILRALKECADEIDLATQYHLTRYAFLFESIVLSDGSTLVPTTSDGAGAGLKGTIETIDNRTDFRNYMQNYAFARGGNNVRVLRREGPRDEGFLPPIPQVNSYPSSVISPISTSAPPLPPPHTPAAPPPSSANTSDKGRPTFGVDLSDQMIRDNVDIPPILEKCCEAIEKYGLDVQGIYRLSGTTSKVQQLKARLDKDLESVDLNDPEWTSDINNVASVLKMWLRELPEALMTSSLQHGFIEGAKIDNDRLRHIRLHERVNELPDPNYSTLKYLLGHLHRVNENEAANSMTAQNLSIVFGPTLFGQQMPNPSHVMNGNGNGLTDTTTYQNIAIETILKHYTDIFVDDAD</sequence>
<dbReference type="GO" id="GO:0005096">
    <property type="term" value="F:GTPase activator activity"/>
    <property type="evidence" value="ECO:0007669"/>
    <property type="project" value="UniProtKB-KW"/>
</dbReference>
<keyword evidence="1" id="KW-0343">GTPase activation</keyword>
<feature type="region of interest" description="Disordered" evidence="4">
    <location>
        <begin position="43"/>
        <end position="98"/>
    </location>
</feature>
<feature type="compositionally biased region" description="Pro residues" evidence="4">
    <location>
        <begin position="460"/>
        <end position="474"/>
    </location>
</feature>
<dbReference type="Proteomes" id="UP000305067">
    <property type="component" value="Unassembled WGS sequence"/>
</dbReference>
<proteinExistence type="predicted"/>
<dbReference type="Pfam" id="PF00620">
    <property type="entry name" value="RhoGAP"/>
    <property type="match status" value="1"/>
</dbReference>
<reference evidence="7 8" key="1">
    <citation type="journal article" date="2019" name="Nat. Ecol. Evol.">
        <title>Megaphylogeny resolves global patterns of mushroom evolution.</title>
        <authorList>
            <person name="Varga T."/>
            <person name="Krizsan K."/>
            <person name="Foldi C."/>
            <person name="Dima B."/>
            <person name="Sanchez-Garcia M."/>
            <person name="Sanchez-Ramirez S."/>
            <person name="Szollosi G.J."/>
            <person name="Szarkandi J.G."/>
            <person name="Papp V."/>
            <person name="Albert L."/>
            <person name="Andreopoulos W."/>
            <person name="Angelini C."/>
            <person name="Antonin V."/>
            <person name="Barry K.W."/>
            <person name="Bougher N.L."/>
            <person name="Buchanan P."/>
            <person name="Buyck B."/>
            <person name="Bense V."/>
            <person name="Catcheside P."/>
            <person name="Chovatia M."/>
            <person name="Cooper J."/>
            <person name="Damon W."/>
            <person name="Desjardin D."/>
            <person name="Finy P."/>
            <person name="Geml J."/>
            <person name="Haridas S."/>
            <person name="Hughes K."/>
            <person name="Justo A."/>
            <person name="Karasinski D."/>
            <person name="Kautmanova I."/>
            <person name="Kiss B."/>
            <person name="Kocsube S."/>
            <person name="Kotiranta H."/>
            <person name="LaButti K.M."/>
            <person name="Lechner B.E."/>
            <person name="Liimatainen K."/>
            <person name="Lipzen A."/>
            <person name="Lukacs Z."/>
            <person name="Mihaltcheva S."/>
            <person name="Morgado L.N."/>
            <person name="Niskanen T."/>
            <person name="Noordeloos M.E."/>
            <person name="Ohm R.A."/>
            <person name="Ortiz-Santana B."/>
            <person name="Ovrebo C."/>
            <person name="Racz N."/>
            <person name="Riley R."/>
            <person name="Savchenko A."/>
            <person name="Shiryaev A."/>
            <person name="Soop K."/>
            <person name="Spirin V."/>
            <person name="Szebenyi C."/>
            <person name="Tomsovsky M."/>
            <person name="Tulloss R.E."/>
            <person name="Uehling J."/>
            <person name="Grigoriev I.V."/>
            <person name="Vagvolgyi C."/>
            <person name="Papp T."/>
            <person name="Martin F.M."/>
            <person name="Miettinen O."/>
            <person name="Hibbett D.S."/>
            <person name="Nagy L.G."/>
        </authorList>
    </citation>
    <scope>NUCLEOTIDE SEQUENCE [LARGE SCALE GENOMIC DNA]</scope>
    <source>
        <strain evidence="7 8">CBS 309.79</strain>
    </source>
</reference>
<dbReference type="EMBL" id="ML178817">
    <property type="protein sequence ID" value="TFL05127.1"/>
    <property type="molecule type" value="Genomic_DNA"/>
</dbReference>
<evidence type="ECO:0000256" key="4">
    <source>
        <dbReference type="SAM" id="MobiDB-lite"/>
    </source>
</evidence>
<evidence type="ECO:0000256" key="3">
    <source>
        <dbReference type="SAM" id="Coils"/>
    </source>
</evidence>
<keyword evidence="2 3" id="KW-0175">Coiled coil</keyword>
<dbReference type="PANTHER" id="PTHR23176:SF134">
    <property type="entry name" value="RHO-TYPE GTPASE-ACTIVATING PROTEIN"/>
    <property type="match status" value="1"/>
</dbReference>
<dbReference type="PROSITE" id="PS51741">
    <property type="entry name" value="F_BAR"/>
    <property type="match status" value="1"/>
</dbReference>
<dbReference type="AlphaFoldDB" id="A0A5C3QUR6"/>
<evidence type="ECO:0000256" key="1">
    <source>
        <dbReference type="ARBA" id="ARBA00022468"/>
    </source>
</evidence>
<name>A0A5C3QUR6_9AGAR</name>
<dbReference type="OrthoDB" id="79452at2759"/>
<dbReference type="Gene3D" id="1.10.555.10">
    <property type="entry name" value="Rho GTPase activation protein"/>
    <property type="match status" value="1"/>
</dbReference>
<feature type="domain" description="F-BAR" evidence="6">
    <location>
        <begin position="107"/>
        <end position="407"/>
    </location>
</feature>
<dbReference type="InterPro" id="IPR031160">
    <property type="entry name" value="F_BAR_dom"/>
</dbReference>